<sequence length="359" mass="37998">MVGLQERVQQVLEELVEAGERGLQVAVYLNGELIVDAVAGLADSATGRPMAPDTPVFSFSTGKGMAATIAHLLVKDGVLGYDTPVVDVWPEYGEAGKESTTVRHVLTHTTGLPAMPAETGPGVLSDWPRICAGLAAAEPLWEPGTRTGYHSYTFGYLIGEIARRVTGTPMRRLLHDRVATPLGMRGELFFGVPEADLTRIARLEDTQPEPTSALDSDSVLAGWERQPTAAMGNDSTLLRADIPSVGTFTARGIAAMYSALIDGRLVDEEQLRELSATAFEGTDQVFGNPARLALGYPLGRLSAEPFESSAAFGWPGGGGSYAYADPTSGVAFGLTKTRLAPTFTTAQRLADLVTAEVTG</sequence>
<dbReference type="InterPro" id="IPR052907">
    <property type="entry name" value="Beta-lactamase/esterase"/>
</dbReference>
<gene>
    <name evidence="2" type="ORF">F1D05_12685</name>
</gene>
<reference evidence="3" key="1">
    <citation type="submission" date="2019-09" db="EMBL/GenBank/DDBJ databases">
        <title>Antimicrobial potential of Antarctic Bacteria.</title>
        <authorList>
            <person name="Benaud N."/>
            <person name="Edwards R.J."/>
            <person name="Ferrari B.C."/>
        </authorList>
    </citation>
    <scope>NUCLEOTIDE SEQUENCE [LARGE SCALE GENOMIC DNA]</scope>
    <source>
        <strain evidence="3">SPB151</strain>
    </source>
</reference>
<evidence type="ECO:0000259" key="1">
    <source>
        <dbReference type="Pfam" id="PF00144"/>
    </source>
</evidence>
<dbReference type="KEGG" id="kqi:F1D05_12685"/>
<dbReference type="PANTHER" id="PTHR43319:SF3">
    <property type="entry name" value="BETA-LACTAMASE-RELATED DOMAIN-CONTAINING PROTEIN"/>
    <property type="match status" value="1"/>
</dbReference>
<dbReference type="SUPFAM" id="SSF56601">
    <property type="entry name" value="beta-lactamase/transpeptidase-like"/>
    <property type="match status" value="1"/>
</dbReference>
<proteinExistence type="predicted"/>
<protein>
    <submittedName>
        <fullName evidence="2">Beta-lactamase family protein</fullName>
    </submittedName>
</protein>
<accession>A0A7G6WX90</accession>
<keyword evidence="3" id="KW-1185">Reference proteome</keyword>
<organism evidence="2 3">
    <name type="scientific">Kribbella qitaiheensis</name>
    <dbReference type="NCBI Taxonomy" id="1544730"/>
    <lineage>
        <taxon>Bacteria</taxon>
        <taxon>Bacillati</taxon>
        <taxon>Actinomycetota</taxon>
        <taxon>Actinomycetes</taxon>
        <taxon>Propionibacteriales</taxon>
        <taxon>Kribbellaceae</taxon>
        <taxon>Kribbella</taxon>
    </lineage>
</organism>
<name>A0A7G6WX90_9ACTN</name>
<dbReference type="Proteomes" id="UP000515563">
    <property type="component" value="Chromosome"/>
</dbReference>
<dbReference type="EMBL" id="CP043661">
    <property type="protein sequence ID" value="QNE18605.1"/>
    <property type="molecule type" value="Genomic_DNA"/>
</dbReference>
<dbReference type="AlphaFoldDB" id="A0A7G6WX90"/>
<dbReference type="InterPro" id="IPR001466">
    <property type="entry name" value="Beta-lactam-related"/>
</dbReference>
<reference evidence="2 3" key="2">
    <citation type="journal article" date="2020" name="Microbiol. Resour. Announc.">
        <title>Antarctic desert soil bacteria exhibit high novel natural product potential, evaluated through long-read genome sequencing and comparative genomics.</title>
        <authorList>
            <person name="Benaud N."/>
            <person name="Edwards R.J."/>
            <person name="Amos T.G."/>
            <person name="D'Agostino P.M."/>
            <person name="Gutierrez-Chavez C."/>
            <person name="Montgomery K."/>
            <person name="Nicetic I."/>
            <person name="Ferrari B.C."/>
        </authorList>
    </citation>
    <scope>NUCLEOTIDE SEQUENCE [LARGE SCALE GENOMIC DNA]</scope>
    <source>
        <strain evidence="2 3">SPB151</strain>
    </source>
</reference>
<evidence type="ECO:0000313" key="3">
    <source>
        <dbReference type="Proteomes" id="UP000515563"/>
    </source>
</evidence>
<dbReference type="PANTHER" id="PTHR43319">
    <property type="entry name" value="BETA-LACTAMASE-RELATED"/>
    <property type="match status" value="1"/>
</dbReference>
<feature type="domain" description="Beta-lactamase-related" evidence="1">
    <location>
        <begin position="9"/>
        <end position="343"/>
    </location>
</feature>
<dbReference type="RefSeq" id="WP_185447882.1">
    <property type="nucleotide sequence ID" value="NZ_CP043661.1"/>
</dbReference>
<dbReference type="InterPro" id="IPR012338">
    <property type="entry name" value="Beta-lactam/transpept-like"/>
</dbReference>
<evidence type="ECO:0000313" key="2">
    <source>
        <dbReference type="EMBL" id="QNE18605.1"/>
    </source>
</evidence>
<dbReference type="Pfam" id="PF00144">
    <property type="entry name" value="Beta-lactamase"/>
    <property type="match status" value="1"/>
</dbReference>
<dbReference type="Gene3D" id="3.40.710.10">
    <property type="entry name" value="DD-peptidase/beta-lactamase superfamily"/>
    <property type="match status" value="1"/>
</dbReference>